<accession>A0A0M3V6K5</accession>
<dbReference type="SUPFAM" id="SSF111069">
    <property type="entry name" value="Hypothetical protein yfbM"/>
    <property type="match status" value="1"/>
</dbReference>
<dbReference type="Pfam" id="PF08974">
    <property type="entry name" value="DUF1877"/>
    <property type="match status" value="1"/>
</dbReference>
<dbReference type="PATRIC" id="fig|224013.5.peg.6360"/>
<evidence type="ECO:0000313" key="2">
    <source>
        <dbReference type="Proteomes" id="UP000062645"/>
    </source>
</evidence>
<proteinExistence type="predicted"/>
<dbReference type="OrthoDB" id="489746at2"/>
<gene>
    <name evidence="1" type="ORF">ACX27_26565</name>
</gene>
<dbReference type="Proteomes" id="UP000062645">
    <property type="component" value="Chromosome"/>
</dbReference>
<protein>
    <recommendedName>
        <fullName evidence="3">DUF1877 domain-containing protein</fullName>
    </recommendedName>
</protein>
<dbReference type="EMBL" id="CP012036">
    <property type="protein sequence ID" value="ALF55597.1"/>
    <property type="molecule type" value="Genomic_DNA"/>
</dbReference>
<evidence type="ECO:0008006" key="3">
    <source>
        <dbReference type="Google" id="ProtNLM"/>
    </source>
</evidence>
<sequence length="165" mass="19178">MFLSEWENPELDLHKSWREITFLLAGYISAYYNTPQGKIPELIVEKGYKKDFLPFLVIKNSQWDGKPLINAFGAGKDIGYETGYGPVRYLQAGNEVGQILDGLLELSQEGLENRFIKESQKPNPVPWIDWSDEEMIDYMTDYYNEIVDYYETAVKEQKALLLYLT</sequence>
<dbReference type="AlphaFoldDB" id="A0A0M3V6K5"/>
<dbReference type="RefSeq" id="WP_062296899.1">
    <property type="nucleotide sequence ID" value="NZ_CP012036.1"/>
</dbReference>
<evidence type="ECO:0000313" key="1">
    <source>
        <dbReference type="EMBL" id="ALF55597.1"/>
    </source>
</evidence>
<reference evidence="2" key="1">
    <citation type="submission" date="2015-07" db="EMBL/GenBank/DDBJ databases">
        <title>Genome Of Nitrogen-Fixing Cyanobacterium Nostoc piscinale CENA21 From Solimoes/Amazon River Floodplain Sediments And Comparative Genomics To Uncover Biosynthetic Natural Products Potential.</title>
        <authorList>
            <person name="Leao T.F."/>
            <person name="Leao P.N."/>
            <person name="Guimaraes P.I."/>
            <person name="de Melo A.G.C."/>
            <person name="Ramos R.T.J."/>
            <person name="Silva A."/>
            <person name="Fiore M.F."/>
            <person name="Schneider M.P.C."/>
        </authorList>
    </citation>
    <scope>NUCLEOTIDE SEQUENCE [LARGE SCALE GENOMIC DNA]</scope>
    <source>
        <strain evidence="2">CENA21</strain>
    </source>
</reference>
<organism evidence="1 2">
    <name type="scientific">Nostoc piscinale CENA21</name>
    <dbReference type="NCBI Taxonomy" id="224013"/>
    <lineage>
        <taxon>Bacteria</taxon>
        <taxon>Bacillati</taxon>
        <taxon>Cyanobacteriota</taxon>
        <taxon>Cyanophyceae</taxon>
        <taxon>Nostocales</taxon>
        <taxon>Nostocaceae</taxon>
        <taxon>Nostoc</taxon>
    </lineage>
</organism>
<dbReference type="Gene3D" id="3.40.1760.10">
    <property type="entry name" value="YfbM-like super family"/>
    <property type="match status" value="1"/>
</dbReference>
<dbReference type="InterPro" id="IPR035944">
    <property type="entry name" value="YfbM-like_sf"/>
</dbReference>
<name>A0A0M3V6K5_9NOSO</name>
<keyword evidence="2" id="KW-1185">Reference proteome</keyword>
<dbReference type="KEGG" id="npz:ACX27_26565"/>
<dbReference type="InterPro" id="IPR015068">
    <property type="entry name" value="DUF1877"/>
</dbReference>
<reference evidence="1 2" key="2">
    <citation type="journal article" date="2016" name="Genome Announc.">
        <title>Draft Genome Sequence of the N2-Fixing Cyanobacterium Nostoc piscinale CENA21, Isolated from the Brazilian Amazon Floodplain.</title>
        <authorList>
            <person name="Leao T."/>
            <person name="Guimaraes P.I."/>
            <person name="de Melo A.G."/>
            <person name="Ramos R.T."/>
            <person name="Leao P.N."/>
            <person name="Silva A."/>
            <person name="Fiore M.F."/>
            <person name="Schneider M.P."/>
        </authorList>
    </citation>
    <scope>NUCLEOTIDE SEQUENCE [LARGE SCALE GENOMIC DNA]</scope>
    <source>
        <strain evidence="1 2">CENA21</strain>
    </source>
</reference>